<reference evidence="3 4" key="1">
    <citation type="submission" date="2018-06" db="EMBL/GenBank/DDBJ databases">
        <title>Genomic Encyclopedia of Archaeal and Bacterial Type Strains, Phase II (KMG-II): from individual species to whole genera.</title>
        <authorList>
            <person name="Goeker M."/>
        </authorList>
    </citation>
    <scope>NUCLEOTIDE SEQUENCE [LARGE SCALE GENOMIC DNA]</scope>
    <source>
        <strain evidence="3 4">DSM 23857</strain>
    </source>
</reference>
<dbReference type="AlphaFoldDB" id="A0A327Q4Q6"/>
<evidence type="ECO:0000313" key="4">
    <source>
        <dbReference type="Proteomes" id="UP000249547"/>
    </source>
</evidence>
<evidence type="ECO:0000256" key="2">
    <source>
        <dbReference type="SAM" id="SignalP"/>
    </source>
</evidence>
<gene>
    <name evidence="3" type="ORF">LX64_04696</name>
</gene>
<feature type="region of interest" description="Disordered" evidence="1">
    <location>
        <begin position="29"/>
        <end position="51"/>
    </location>
</feature>
<evidence type="ECO:0000256" key="1">
    <source>
        <dbReference type="SAM" id="MobiDB-lite"/>
    </source>
</evidence>
<organism evidence="3 4">
    <name type="scientific">Chitinophaga skermanii</name>
    <dbReference type="NCBI Taxonomy" id="331697"/>
    <lineage>
        <taxon>Bacteria</taxon>
        <taxon>Pseudomonadati</taxon>
        <taxon>Bacteroidota</taxon>
        <taxon>Chitinophagia</taxon>
        <taxon>Chitinophagales</taxon>
        <taxon>Chitinophagaceae</taxon>
        <taxon>Chitinophaga</taxon>
    </lineage>
</organism>
<accession>A0A327Q4Q6</accession>
<sequence>MKWRTLSLILTAIVVVAVACTKADIIEANSGNNPGGGGGTDTTGVPNPGNPGGVVLDTIVPPVTGDGAYLPYKVGMQLNYESFSVTTQGDRYYYDSIITKRIADSTVDGVKYITMKRTQGTWDSTVFARYDTKSYYQLEDWIDVSNNGAKTHYLMDVMYLSETQTEWNQTVQFGVWNLTYHFKLVGNNVNKTIGKKVFKNVKVVETSWLNSDGSKTPYHTVSFAQGFGILEIATGTDTTRLKSYFIP</sequence>
<keyword evidence="4" id="KW-1185">Reference proteome</keyword>
<dbReference type="PROSITE" id="PS51257">
    <property type="entry name" value="PROKAR_LIPOPROTEIN"/>
    <property type="match status" value="1"/>
</dbReference>
<protein>
    <submittedName>
        <fullName evidence="3">Uncharacterized protein</fullName>
    </submittedName>
</protein>
<keyword evidence="2" id="KW-0732">Signal</keyword>
<comment type="caution">
    <text evidence="3">The sequence shown here is derived from an EMBL/GenBank/DDBJ whole genome shotgun (WGS) entry which is preliminary data.</text>
</comment>
<name>A0A327Q4Q6_9BACT</name>
<feature type="signal peptide" evidence="2">
    <location>
        <begin position="1"/>
        <end position="19"/>
    </location>
</feature>
<evidence type="ECO:0000313" key="3">
    <source>
        <dbReference type="EMBL" id="RAI98711.1"/>
    </source>
</evidence>
<feature type="chain" id="PRO_5016329920" evidence="2">
    <location>
        <begin position="20"/>
        <end position="247"/>
    </location>
</feature>
<proteinExistence type="predicted"/>
<dbReference type="RefSeq" id="WP_111600080.1">
    <property type="nucleotide sequence ID" value="NZ_QLLL01000011.1"/>
</dbReference>
<dbReference type="Proteomes" id="UP000249547">
    <property type="component" value="Unassembled WGS sequence"/>
</dbReference>
<dbReference type="EMBL" id="QLLL01000011">
    <property type="protein sequence ID" value="RAI98711.1"/>
    <property type="molecule type" value="Genomic_DNA"/>
</dbReference>